<dbReference type="GO" id="GO:0005524">
    <property type="term" value="F:ATP binding"/>
    <property type="evidence" value="ECO:0007669"/>
    <property type="project" value="UniProtKB-KW"/>
</dbReference>
<keyword evidence="4" id="KW-0067">ATP-binding</keyword>
<dbReference type="Gene3D" id="1.10.510.10">
    <property type="entry name" value="Transferase(Phosphotransferase) domain 1"/>
    <property type="match status" value="1"/>
</dbReference>
<dbReference type="Pfam" id="PF00069">
    <property type="entry name" value="Pkinase"/>
    <property type="match status" value="1"/>
</dbReference>
<evidence type="ECO:0000256" key="4">
    <source>
        <dbReference type="ARBA" id="ARBA00022840"/>
    </source>
</evidence>
<dbReference type="PROSITE" id="PS50011">
    <property type="entry name" value="PROTEIN_KINASE_DOM"/>
    <property type="match status" value="1"/>
</dbReference>
<dbReference type="GO" id="GO:0004674">
    <property type="term" value="F:protein serine/threonine kinase activity"/>
    <property type="evidence" value="ECO:0007669"/>
    <property type="project" value="UniProtKB-KW"/>
</dbReference>
<gene>
    <name evidence="6" type="ORF">SAMN05660976_03690</name>
</gene>
<dbReference type="SMART" id="SM00220">
    <property type="entry name" value="S_TKc"/>
    <property type="match status" value="1"/>
</dbReference>
<dbReference type="Pfam" id="PF20703">
    <property type="entry name" value="nSTAND1"/>
    <property type="match status" value="1"/>
</dbReference>
<dbReference type="Proteomes" id="UP000198953">
    <property type="component" value="Unassembled WGS sequence"/>
</dbReference>
<keyword evidence="2" id="KW-0547">Nucleotide-binding</keyword>
<dbReference type="SUPFAM" id="SSF56112">
    <property type="entry name" value="Protein kinase-like (PK-like)"/>
    <property type="match status" value="1"/>
</dbReference>
<evidence type="ECO:0000259" key="5">
    <source>
        <dbReference type="PROSITE" id="PS50011"/>
    </source>
</evidence>
<evidence type="ECO:0000256" key="2">
    <source>
        <dbReference type="ARBA" id="ARBA00022741"/>
    </source>
</evidence>
<dbReference type="Pfam" id="PF00400">
    <property type="entry name" value="WD40"/>
    <property type="match status" value="1"/>
</dbReference>
<dbReference type="InterPro" id="IPR011047">
    <property type="entry name" value="Quinoprotein_ADH-like_sf"/>
</dbReference>
<dbReference type="SMART" id="SM00320">
    <property type="entry name" value="WD40"/>
    <property type="match status" value="7"/>
</dbReference>
<dbReference type="InterPro" id="IPR001680">
    <property type="entry name" value="WD40_rpt"/>
</dbReference>
<dbReference type="InterPro" id="IPR008271">
    <property type="entry name" value="Ser/Thr_kinase_AS"/>
</dbReference>
<dbReference type="Gene3D" id="2.130.10.10">
    <property type="entry name" value="YVTN repeat-like/Quinoprotein amine dehydrogenase"/>
    <property type="match status" value="4"/>
</dbReference>
<sequence length="1167" mass="123392">MAEDPQRVGAYWLSGRLGAGGQGVVYEAYDEAGRRVALKVLHTSDDKGREQLAKEAEATRRVASFCTARVLETRLDAGKPYIVSEYVPGPSLRAAGRVFAGDDLRRLGTAVATALTAIHEAGVVHRDLKPDNVLLSPDGPRVIDFGIARTADMSLTATGMVTGTPTYMAPEVFTGTRAGEKSDVFAWGAIMLFAATGEDPFRADDLGAVMHRVLSFHPDLGVFPPDLRPLVEAALAKDPAQRPRARDLLLALLGGGHGAGGSGLLAEGSRAAGALHLPDPADPGLGTLAEDAFLALGPQARELAPEVFLRLVAVDEDGRESSRRAAKDELLQGRPPREAEAVEHILRVFSYVVSERDGTVTLARPALLRAWPRLRQWVEDDRAGLAVLAQVSTAAREWATNGRKDGDLFQGTRLEQALSWAATGRRHVTLTPEERDFLGAGTLLTRKRARRRRLTTAALGVLLVAALAAGGLAVRQGAVAAEQRDRASGRQVAAEAGRLRTSDPVAAMLLSVAAWRLAPGADTRAELMDSLHRPESAAFRQPPAKGVTLRAVSGDGRAMASVSEDGVRVYDVRSGRRTASWAWPPGQGRFPTGAALSPSGRLLVVATPTEVTAYDAMTGAGRGEHRLPQGSPLVRVEFGDHEWTVAISLERDLTSLWDVRGGRAVKVPLDLVGSWAVSADGRRFALVRQGVLRVLRLPGMTEDARLRRPCGGLVAFTRDGARLVCARGVITRYDTATGARVPVTGGRWTWAEDGSSAEVDDAARRGLRFSPDGGLLLGFADDSVRVWDAATGAPVFAHRAEGRASDAWIDPDLRTVRYLQDDTVISLDVGSRVEKARLGAGVTAGAVSPDGRLLAASGERSPVTLWDARTREPLGPLAGSQGEWDRLDFDARGRTLLAGRAGGRLSAWDTATRKRLWTRDLSTGSQAFELSGVAFAPDGRTVAVAVNRLDAPAGGAWRLVTLDAATGRQLRTAALETDAGAIAFTADGTSLVSAYGRILDPVTGRRVGAGFNTSGENAIVATSPAGPLLAVTGADGAVALWDSRRRLPLPPVLRGVDTAAPARLAFSPDGSLLAAVTASDAVNLAQIWDVATKRRLATVRLGDVFVTALAFTDGGATLTAAGQDGTLSRLPVSGDLVAKAVCARAGRALTRAEWARHLGGVPYRDVC</sequence>
<evidence type="ECO:0000313" key="6">
    <source>
        <dbReference type="EMBL" id="SEL92635.1"/>
    </source>
</evidence>
<dbReference type="InterPro" id="IPR011009">
    <property type="entry name" value="Kinase-like_dom_sf"/>
</dbReference>
<accession>A0A1H7U7C3</accession>
<keyword evidence="6" id="KW-0723">Serine/threonine-protein kinase</keyword>
<feature type="domain" description="Protein kinase" evidence="5">
    <location>
        <begin position="11"/>
        <end position="253"/>
    </location>
</feature>
<keyword evidence="7" id="KW-1185">Reference proteome</keyword>
<evidence type="ECO:0000256" key="1">
    <source>
        <dbReference type="ARBA" id="ARBA00022679"/>
    </source>
</evidence>
<dbReference type="InterPro" id="IPR015943">
    <property type="entry name" value="WD40/YVTN_repeat-like_dom_sf"/>
</dbReference>
<dbReference type="InterPro" id="IPR000719">
    <property type="entry name" value="Prot_kinase_dom"/>
</dbReference>
<evidence type="ECO:0000256" key="3">
    <source>
        <dbReference type="ARBA" id="ARBA00022777"/>
    </source>
</evidence>
<dbReference type="Gene3D" id="3.30.200.20">
    <property type="entry name" value="Phosphorylase Kinase, domain 1"/>
    <property type="match status" value="1"/>
</dbReference>
<name>A0A1H7U7C3_9ACTN</name>
<dbReference type="EMBL" id="FOBF01000008">
    <property type="protein sequence ID" value="SEL92635.1"/>
    <property type="molecule type" value="Genomic_DNA"/>
</dbReference>
<keyword evidence="1" id="KW-0808">Transferase</keyword>
<dbReference type="PANTHER" id="PTHR43289">
    <property type="entry name" value="MITOGEN-ACTIVATED PROTEIN KINASE KINASE KINASE 20-RELATED"/>
    <property type="match status" value="1"/>
</dbReference>
<reference evidence="6 7" key="1">
    <citation type="submission" date="2016-10" db="EMBL/GenBank/DDBJ databases">
        <authorList>
            <person name="de Groot N.N."/>
        </authorList>
    </citation>
    <scope>NUCLEOTIDE SEQUENCE [LARGE SCALE GENOMIC DNA]</scope>
    <source>
        <strain evidence="6 7">DSM 43357</strain>
    </source>
</reference>
<dbReference type="InterPro" id="IPR049052">
    <property type="entry name" value="nSTAND1"/>
</dbReference>
<protein>
    <submittedName>
        <fullName evidence="6">Serine/threonine protein kinase</fullName>
    </submittedName>
</protein>
<dbReference type="PROSITE" id="PS00108">
    <property type="entry name" value="PROTEIN_KINASE_ST"/>
    <property type="match status" value="1"/>
</dbReference>
<dbReference type="SUPFAM" id="SSF50998">
    <property type="entry name" value="Quinoprotein alcohol dehydrogenase-like"/>
    <property type="match status" value="2"/>
</dbReference>
<evidence type="ECO:0000313" key="7">
    <source>
        <dbReference type="Proteomes" id="UP000198953"/>
    </source>
</evidence>
<dbReference type="STRING" id="46177.SAMN05660976_03690"/>
<dbReference type="AlphaFoldDB" id="A0A1H7U7C3"/>
<proteinExistence type="predicted"/>
<dbReference type="CDD" id="cd14014">
    <property type="entry name" value="STKc_PknB_like"/>
    <property type="match status" value="1"/>
</dbReference>
<keyword evidence="3 6" id="KW-0418">Kinase</keyword>
<organism evidence="6 7">
    <name type="scientific">Nonomuraea pusilla</name>
    <dbReference type="NCBI Taxonomy" id="46177"/>
    <lineage>
        <taxon>Bacteria</taxon>
        <taxon>Bacillati</taxon>
        <taxon>Actinomycetota</taxon>
        <taxon>Actinomycetes</taxon>
        <taxon>Streptosporangiales</taxon>
        <taxon>Streptosporangiaceae</taxon>
        <taxon>Nonomuraea</taxon>
    </lineage>
</organism>
<dbReference type="PANTHER" id="PTHR43289:SF34">
    <property type="entry name" value="SERINE_THREONINE-PROTEIN KINASE YBDM-RELATED"/>
    <property type="match status" value="1"/>
</dbReference>